<evidence type="ECO:0000313" key="2">
    <source>
        <dbReference type="EMBL" id="GFH14547.1"/>
    </source>
</evidence>
<reference evidence="2 3" key="1">
    <citation type="submission" date="2020-02" db="EMBL/GenBank/DDBJ databases">
        <title>Draft genome sequence of Haematococcus lacustris strain NIES-144.</title>
        <authorList>
            <person name="Morimoto D."/>
            <person name="Nakagawa S."/>
            <person name="Yoshida T."/>
            <person name="Sawayama S."/>
        </authorList>
    </citation>
    <scope>NUCLEOTIDE SEQUENCE [LARGE SCALE GENOMIC DNA]</scope>
    <source>
        <strain evidence="2 3">NIES-144</strain>
    </source>
</reference>
<organism evidence="2 3">
    <name type="scientific">Haematococcus lacustris</name>
    <name type="common">Green alga</name>
    <name type="synonym">Haematococcus pluvialis</name>
    <dbReference type="NCBI Taxonomy" id="44745"/>
    <lineage>
        <taxon>Eukaryota</taxon>
        <taxon>Viridiplantae</taxon>
        <taxon>Chlorophyta</taxon>
        <taxon>core chlorophytes</taxon>
        <taxon>Chlorophyceae</taxon>
        <taxon>CS clade</taxon>
        <taxon>Chlamydomonadales</taxon>
        <taxon>Haematococcaceae</taxon>
        <taxon>Haematococcus</taxon>
    </lineage>
</organism>
<evidence type="ECO:0000256" key="1">
    <source>
        <dbReference type="SAM" id="Phobius"/>
    </source>
</evidence>
<dbReference type="AlphaFoldDB" id="A0A699YWD0"/>
<keyword evidence="1" id="KW-0472">Membrane</keyword>
<proteinExistence type="predicted"/>
<keyword evidence="3" id="KW-1185">Reference proteome</keyword>
<dbReference type="EMBL" id="BLLF01000739">
    <property type="protein sequence ID" value="GFH14547.1"/>
    <property type="molecule type" value="Genomic_DNA"/>
</dbReference>
<feature type="transmembrane region" description="Helical" evidence="1">
    <location>
        <begin position="12"/>
        <end position="32"/>
    </location>
</feature>
<evidence type="ECO:0000313" key="3">
    <source>
        <dbReference type="Proteomes" id="UP000485058"/>
    </source>
</evidence>
<gene>
    <name evidence="2" type="ORF">HaLaN_10625</name>
</gene>
<name>A0A699YWD0_HAELA</name>
<keyword evidence="1" id="KW-0812">Transmembrane</keyword>
<dbReference type="Proteomes" id="UP000485058">
    <property type="component" value="Unassembled WGS sequence"/>
</dbReference>
<accession>A0A699YWD0</accession>
<sequence>MGKWFGPDIVALSVPIVMASLGFTAMIGRAFVLDPEWSRGCEWYEKPEADKVCCTFAGHIGTNYRMQYQQFFRTGSKGLFPNKVEIIS</sequence>
<protein>
    <submittedName>
        <fullName evidence="2">Uncharacterized protein</fullName>
    </submittedName>
</protein>
<comment type="caution">
    <text evidence="2">The sequence shown here is derived from an EMBL/GenBank/DDBJ whole genome shotgun (WGS) entry which is preliminary data.</text>
</comment>
<keyword evidence="1" id="KW-1133">Transmembrane helix</keyword>